<organism evidence="1 2">
    <name type="scientific">Rhizobium tubonense</name>
    <dbReference type="NCBI Taxonomy" id="484088"/>
    <lineage>
        <taxon>Bacteria</taxon>
        <taxon>Pseudomonadati</taxon>
        <taxon>Pseudomonadota</taxon>
        <taxon>Alphaproteobacteria</taxon>
        <taxon>Hyphomicrobiales</taxon>
        <taxon>Rhizobiaceae</taxon>
        <taxon>Rhizobium/Agrobacterium group</taxon>
        <taxon>Rhizobium</taxon>
    </lineage>
</organism>
<comment type="caution">
    <text evidence="1">The sequence shown here is derived from an EMBL/GenBank/DDBJ whole genome shotgun (WGS) entry which is preliminary data.</text>
</comment>
<evidence type="ECO:0000313" key="1">
    <source>
        <dbReference type="EMBL" id="PZM16457.1"/>
    </source>
</evidence>
<proteinExistence type="predicted"/>
<dbReference type="Pfam" id="PF12277">
    <property type="entry name" value="DUF3618"/>
    <property type="match status" value="1"/>
</dbReference>
<dbReference type="Proteomes" id="UP000248925">
    <property type="component" value="Unassembled WGS sequence"/>
</dbReference>
<dbReference type="InterPro" id="IPR022062">
    <property type="entry name" value="DUF3618"/>
</dbReference>
<dbReference type="RefSeq" id="WP_111158723.1">
    <property type="nucleotide sequence ID" value="NZ_PCDP01000002.1"/>
</dbReference>
<protein>
    <submittedName>
        <fullName evidence="1">Nutrient deprivation-induced protein</fullName>
    </submittedName>
</protein>
<sequence>MERSMEKSSAEIQREIDVDRLRIEDRIGAIQERMSPGQLVDEVLAYAKGTGSGEYVSNLGKALKENPLPVALMGVSLAWLIAKQGQSKTLASQNSIQVATGEFPLYAAVGGVRRIGSPEQSDGKFYSYFTDEAGTRFKAVTDEAGRRAGNFIDEAGKTYRGFTDAAGKHISQMTDDAGAAIDASTGWLSDTWEQVKDAVGEVTQKATETAGALSNRTSSAGTQLADGTTRLNDAIITHFRDQPLVGGALAFAMGAAIGAALPHTEREDQVLGKAADDLKDSAKAQASDAIDRGKEVASNIGDQVLAAASEIHDSAKDRIVQGIDQIQENR</sequence>
<dbReference type="EMBL" id="PCDP01000002">
    <property type="protein sequence ID" value="PZM16457.1"/>
    <property type="molecule type" value="Genomic_DNA"/>
</dbReference>
<evidence type="ECO:0000313" key="2">
    <source>
        <dbReference type="Proteomes" id="UP000248925"/>
    </source>
</evidence>
<name>A0A2W4CUU5_9HYPH</name>
<reference evidence="1 2" key="1">
    <citation type="journal article" date="2018" name="Sci. Rep.">
        <title>Rhizobium tumorigenes sp. nov., a novel plant tumorigenic bacterium isolated from cane gall tumors on thornless blackberry.</title>
        <authorList>
            <person name="Kuzmanovi N."/>
            <person name="Smalla K."/>
            <person name="Gronow S."/>
            <person name="PuBawska J."/>
        </authorList>
    </citation>
    <scope>NUCLEOTIDE SEQUENCE [LARGE SCALE GENOMIC DNA]</scope>
    <source>
        <strain evidence="1 2">CCBAU 85046</strain>
    </source>
</reference>
<dbReference type="OrthoDB" id="7471221at2"/>
<accession>A0A2W4CUU5</accession>
<gene>
    <name evidence="1" type="ORF">CPY51_03745</name>
</gene>
<dbReference type="AlphaFoldDB" id="A0A2W4CUU5"/>
<keyword evidence="2" id="KW-1185">Reference proteome</keyword>